<proteinExistence type="predicted"/>
<dbReference type="EMBL" id="PDNB01000335">
    <property type="protein sequence ID" value="PGG95534.1"/>
    <property type="molecule type" value="Genomic_DNA"/>
</dbReference>
<feature type="compositionally biased region" description="Low complexity" evidence="1">
    <location>
        <begin position="221"/>
        <end position="236"/>
    </location>
</feature>
<evidence type="ECO:0000313" key="3">
    <source>
        <dbReference type="Proteomes" id="UP000223968"/>
    </source>
</evidence>
<feature type="compositionally biased region" description="Basic and acidic residues" evidence="1">
    <location>
        <begin position="168"/>
        <end position="177"/>
    </location>
</feature>
<reference evidence="2 3" key="1">
    <citation type="submission" date="2017-10" db="EMBL/GenBank/DDBJ databases">
        <title>Comparative genomics in systemic dimorphic fungi from Ajellomycetaceae.</title>
        <authorList>
            <person name="Munoz J.F."/>
            <person name="Mcewen J.G."/>
            <person name="Clay O.K."/>
            <person name="Cuomo C.A."/>
        </authorList>
    </citation>
    <scope>NUCLEOTIDE SEQUENCE [LARGE SCALE GENOMIC DNA]</scope>
    <source>
        <strain evidence="2 3">UAMH5409</strain>
    </source>
</reference>
<feature type="compositionally biased region" description="Low complexity" evidence="1">
    <location>
        <begin position="189"/>
        <end position="199"/>
    </location>
</feature>
<evidence type="ECO:0000256" key="1">
    <source>
        <dbReference type="SAM" id="MobiDB-lite"/>
    </source>
</evidence>
<feature type="compositionally biased region" description="Polar residues" evidence="1">
    <location>
        <begin position="237"/>
        <end position="257"/>
    </location>
</feature>
<protein>
    <submittedName>
        <fullName evidence="2">Uncharacterized protein</fullName>
    </submittedName>
</protein>
<name>A0A2B7WG29_9EURO</name>
<keyword evidence="3" id="KW-1185">Reference proteome</keyword>
<evidence type="ECO:0000313" key="2">
    <source>
        <dbReference type="EMBL" id="PGG95534.1"/>
    </source>
</evidence>
<organism evidence="2 3">
    <name type="scientific">Helicocarpus griseus UAMH5409</name>
    <dbReference type="NCBI Taxonomy" id="1447875"/>
    <lineage>
        <taxon>Eukaryota</taxon>
        <taxon>Fungi</taxon>
        <taxon>Dikarya</taxon>
        <taxon>Ascomycota</taxon>
        <taxon>Pezizomycotina</taxon>
        <taxon>Eurotiomycetes</taxon>
        <taxon>Eurotiomycetidae</taxon>
        <taxon>Onygenales</taxon>
        <taxon>Ajellomycetaceae</taxon>
        <taxon>Helicocarpus</taxon>
    </lineage>
</organism>
<dbReference type="AlphaFoldDB" id="A0A2B7WG29"/>
<accession>A0A2B7WG29</accession>
<feature type="region of interest" description="Disordered" evidence="1">
    <location>
        <begin position="168"/>
        <end position="278"/>
    </location>
</feature>
<feature type="region of interest" description="Disordered" evidence="1">
    <location>
        <begin position="72"/>
        <end position="100"/>
    </location>
</feature>
<feature type="compositionally biased region" description="Basic residues" evidence="1">
    <location>
        <begin position="260"/>
        <end position="278"/>
    </location>
</feature>
<dbReference type="Proteomes" id="UP000223968">
    <property type="component" value="Unassembled WGS sequence"/>
</dbReference>
<sequence>MASQFAINNNQVNDFQGSVQGFLGANQTVNFTCNLPTPPPTPVERETGEQMDWIAQSVEEIVIGLYNLSLEDTEQPSEGPSLQQPQPQPQPQNIQPPVRPPVQLVINDPVYEIVSVDCVDVGLPVQDIRMTDLWEEEDCGLEFVDPFRSLRRLELRLRETDLMDIDAKDGYPIRHGEGQLPTPPPTPPRQNNQRGQNQNNRRDNSPPRTNYNHNNHRNNRSRNNNNKNNNNNNNNNTTEIPSSSTNTRPNQPANPQGGNRIRRARKWRINQRRRPMEY</sequence>
<feature type="compositionally biased region" description="Low complexity" evidence="1">
    <location>
        <begin position="76"/>
        <end position="96"/>
    </location>
</feature>
<gene>
    <name evidence="2" type="ORF">AJ79_10003</name>
</gene>
<comment type="caution">
    <text evidence="2">The sequence shown here is derived from an EMBL/GenBank/DDBJ whole genome shotgun (WGS) entry which is preliminary data.</text>
</comment>